<dbReference type="Proteomes" id="UP000735302">
    <property type="component" value="Unassembled WGS sequence"/>
</dbReference>
<sequence>MAKKSTLSRSDVIKEILMDSDSDETFSDSDLDLDDSDHNPYFVANRSNQVSSSSSEDESRSRSNSTAGVTNSRSRSNPRLKKRSWVAKRGRATPPTPGPNRPTTPDDHGWAKPRNQYGDLDKDSLPIFNRISGLMENFVPDGPTDVMCYFNAFINENMFELMARETNRYAD</sequence>
<feature type="region of interest" description="Disordered" evidence="1">
    <location>
        <begin position="16"/>
        <end position="122"/>
    </location>
</feature>
<organism evidence="2 3">
    <name type="scientific">Plakobranchus ocellatus</name>
    <dbReference type="NCBI Taxonomy" id="259542"/>
    <lineage>
        <taxon>Eukaryota</taxon>
        <taxon>Metazoa</taxon>
        <taxon>Spiralia</taxon>
        <taxon>Lophotrochozoa</taxon>
        <taxon>Mollusca</taxon>
        <taxon>Gastropoda</taxon>
        <taxon>Heterobranchia</taxon>
        <taxon>Euthyneura</taxon>
        <taxon>Panpulmonata</taxon>
        <taxon>Sacoglossa</taxon>
        <taxon>Placobranchoidea</taxon>
        <taxon>Plakobranchidae</taxon>
        <taxon>Plakobranchus</taxon>
    </lineage>
</organism>
<protein>
    <recommendedName>
        <fullName evidence="4">PiggyBac transposable element-derived protein domain-containing protein</fullName>
    </recommendedName>
</protein>
<gene>
    <name evidence="2" type="ORF">PoB_002776000</name>
</gene>
<keyword evidence="3" id="KW-1185">Reference proteome</keyword>
<evidence type="ECO:0000313" key="2">
    <source>
        <dbReference type="EMBL" id="GFO01255.1"/>
    </source>
</evidence>
<dbReference type="AlphaFoldDB" id="A0AAV3ZZG3"/>
<feature type="compositionally biased region" description="Basic residues" evidence="1">
    <location>
        <begin position="76"/>
        <end position="91"/>
    </location>
</feature>
<evidence type="ECO:0008006" key="4">
    <source>
        <dbReference type="Google" id="ProtNLM"/>
    </source>
</evidence>
<evidence type="ECO:0000256" key="1">
    <source>
        <dbReference type="SAM" id="MobiDB-lite"/>
    </source>
</evidence>
<feature type="compositionally biased region" description="Acidic residues" evidence="1">
    <location>
        <begin position="18"/>
        <end position="35"/>
    </location>
</feature>
<accession>A0AAV3ZZG3</accession>
<evidence type="ECO:0000313" key="3">
    <source>
        <dbReference type="Proteomes" id="UP000735302"/>
    </source>
</evidence>
<comment type="caution">
    <text evidence="2">The sequence shown here is derived from an EMBL/GenBank/DDBJ whole genome shotgun (WGS) entry which is preliminary data.</text>
</comment>
<feature type="compositionally biased region" description="Polar residues" evidence="1">
    <location>
        <begin position="66"/>
        <end position="75"/>
    </location>
</feature>
<proteinExistence type="predicted"/>
<reference evidence="2 3" key="1">
    <citation type="journal article" date="2021" name="Elife">
        <title>Chloroplast acquisition without the gene transfer in kleptoplastic sea slugs, Plakobranchus ocellatus.</title>
        <authorList>
            <person name="Maeda T."/>
            <person name="Takahashi S."/>
            <person name="Yoshida T."/>
            <person name="Shimamura S."/>
            <person name="Takaki Y."/>
            <person name="Nagai Y."/>
            <person name="Toyoda A."/>
            <person name="Suzuki Y."/>
            <person name="Arimoto A."/>
            <person name="Ishii H."/>
            <person name="Satoh N."/>
            <person name="Nishiyama T."/>
            <person name="Hasebe M."/>
            <person name="Maruyama T."/>
            <person name="Minagawa J."/>
            <person name="Obokata J."/>
            <person name="Shigenobu S."/>
        </authorList>
    </citation>
    <scope>NUCLEOTIDE SEQUENCE [LARGE SCALE GENOMIC DNA]</scope>
</reference>
<name>A0AAV3ZZG3_9GAST</name>
<dbReference type="EMBL" id="BLXT01003251">
    <property type="protein sequence ID" value="GFO01255.1"/>
    <property type="molecule type" value="Genomic_DNA"/>
</dbReference>
<feature type="compositionally biased region" description="Low complexity" evidence="1">
    <location>
        <begin position="45"/>
        <end position="54"/>
    </location>
</feature>